<dbReference type="EMBL" id="CACRTR010000012">
    <property type="protein sequence ID" value="VYU47762.1"/>
    <property type="molecule type" value="Genomic_DNA"/>
</dbReference>
<feature type="domain" description="HTH tetR-type" evidence="3">
    <location>
        <begin position="8"/>
        <end position="68"/>
    </location>
</feature>
<gene>
    <name evidence="4" type="primary">yttP_1</name>
    <name evidence="4" type="ORF">ELLFYP34_00290</name>
</gene>
<reference evidence="4" key="1">
    <citation type="submission" date="2019-11" db="EMBL/GenBank/DDBJ databases">
        <authorList>
            <person name="Feng L."/>
        </authorList>
    </citation>
    <scope>NUCLEOTIDE SEQUENCE</scope>
    <source>
        <strain evidence="4">ElimosumLFYP34</strain>
    </source>
</reference>
<dbReference type="Pfam" id="PF00440">
    <property type="entry name" value="TetR_N"/>
    <property type="match status" value="1"/>
</dbReference>
<proteinExistence type="predicted"/>
<dbReference type="Gene3D" id="1.10.357.10">
    <property type="entry name" value="Tetracycline Repressor, domain 2"/>
    <property type="match status" value="1"/>
</dbReference>
<evidence type="ECO:0000259" key="3">
    <source>
        <dbReference type="PROSITE" id="PS50977"/>
    </source>
</evidence>
<dbReference type="PROSITE" id="PS50977">
    <property type="entry name" value="HTH_TETR_2"/>
    <property type="match status" value="1"/>
</dbReference>
<sequence>MAIKRKGNLTKEKILHFAKDAFYQNGYHATQLKSIAALADLSLGNLNYYFKKKDDLVEEIYRQFFTDIYHFIKKSAVINPLEQFCLFQFMVYTIVLTDEHNKRFYCEIIQDKSNYRVMHGLMREKYHEMLDALGRSPEHLDFEIILLAEFGTRREIFLNFFAGDLHLTLDQLVYYLIRNTCKNLEVPPSVFENLMTFSHHFIAEKDFSHLKFLA</sequence>
<dbReference type="InterPro" id="IPR001647">
    <property type="entry name" value="HTH_TetR"/>
</dbReference>
<dbReference type="AlphaFoldDB" id="A0A6N3F6X8"/>
<name>A0A6N3F6X8_EUBLI</name>
<keyword evidence="1 2" id="KW-0238">DNA-binding</keyword>
<dbReference type="SUPFAM" id="SSF46689">
    <property type="entry name" value="Homeodomain-like"/>
    <property type="match status" value="1"/>
</dbReference>
<dbReference type="GO" id="GO:0003677">
    <property type="term" value="F:DNA binding"/>
    <property type="evidence" value="ECO:0007669"/>
    <property type="project" value="UniProtKB-UniRule"/>
</dbReference>
<accession>A0A6N3F6X8</accession>
<evidence type="ECO:0000256" key="1">
    <source>
        <dbReference type="ARBA" id="ARBA00023125"/>
    </source>
</evidence>
<feature type="DNA-binding region" description="H-T-H motif" evidence="2">
    <location>
        <begin position="31"/>
        <end position="50"/>
    </location>
</feature>
<evidence type="ECO:0000256" key="2">
    <source>
        <dbReference type="PROSITE-ProRule" id="PRU00335"/>
    </source>
</evidence>
<protein>
    <submittedName>
        <fullName evidence="4">Putative HTH-type transcriptional regulator YttP</fullName>
    </submittedName>
</protein>
<organism evidence="4">
    <name type="scientific">Eubacterium limosum</name>
    <dbReference type="NCBI Taxonomy" id="1736"/>
    <lineage>
        <taxon>Bacteria</taxon>
        <taxon>Bacillati</taxon>
        <taxon>Bacillota</taxon>
        <taxon>Clostridia</taxon>
        <taxon>Eubacteriales</taxon>
        <taxon>Eubacteriaceae</taxon>
        <taxon>Eubacterium</taxon>
    </lineage>
</organism>
<dbReference type="InterPro" id="IPR009057">
    <property type="entry name" value="Homeodomain-like_sf"/>
</dbReference>
<evidence type="ECO:0000313" key="4">
    <source>
        <dbReference type="EMBL" id="VYU47762.1"/>
    </source>
</evidence>